<sequence length="97" mass="10624">QNYPKINRAARVRLLGTSKLVMGAICNEMALLTPDINGHGVVAVVAAVEEYVGAIALEESTAADAGGNFDVIEVLQSDIDNWSRPHQLQKLYLKFQW</sequence>
<proteinExistence type="predicted"/>
<protein>
    <submittedName>
        <fullName evidence="1">Uncharacterized protein</fullName>
    </submittedName>
</protein>
<name>X1L040_9ZZZZ</name>
<comment type="caution">
    <text evidence="1">The sequence shown here is derived from an EMBL/GenBank/DDBJ whole genome shotgun (WGS) entry which is preliminary data.</text>
</comment>
<accession>X1L040</accession>
<reference evidence="1" key="1">
    <citation type="journal article" date="2014" name="Front. Microbiol.">
        <title>High frequency of phylogenetically diverse reductive dehalogenase-homologous genes in deep subseafloor sedimentary metagenomes.</title>
        <authorList>
            <person name="Kawai M."/>
            <person name="Futagami T."/>
            <person name="Toyoda A."/>
            <person name="Takaki Y."/>
            <person name="Nishi S."/>
            <person name="Hori S."/>
            <person name="Arai W."/>
            <person name="Tsubouchi T."/>
            <person name="Morono Y."/>
            <person name="Uchiyama I."/>
            <person name="Ito T."/>
            <person name="Fujiyama A."/>
            <person name="Inagaki F."/>
            <person name="Takami H."/>
        </authorList>
    </citation>
    <scope>NUCLEOTIDE SEQUENCE</scope>
    <source>
        <strain evidence="1">Expedition CK06-06</strain>
    </source>
</reference>
<organism evidence="1">
    <name type="scientific">marine sediment metagenome</name>
    <dbReference type="NCBI Taxonomy" id="412755"/>
    <lineage>
        <taxon>unclassified sequences</taxon>
        <taxon>metagenomes</taxon>
        <taxon>ecological metagenomes</taxon>
    </lineage>
</organism>
<evidence type="ECO:0000313" key="1">
    <source>
        <dbReference type="EMBL" id="GAH95809.1"/>
    </source>
</evidence>
<gene>
    <name evidence="1" type="ORF">S03H2_69239</name>
</gene>
<dbReference type="EMBL" id="BARU01045702">
    <property type="protein sequence ID" value="GAH95809.1"/>
    <property type="molecule type" value="Genomic_DNA"/>
</dbReference>
<feature type="non-terminal residue" evidence="1">
    <location>
        <position position="1"/>
    </location>
</feature>
<dbReference type="AlphaFoldDB" id="X1L040"/>